<dbReference type="Proteomes" id="UP000253862">
    <property type="component" value="Chromosome"/>
</dbReference>
<evidence type="ECO:0000256" key="1">
    <source>
        <dbReference type="SAM" id="SignalP"/>
    </source>
</evidence>
<feature type="chain" id="PRO_5017070865" evidence="1">
    <location>
        <begin position="23"/>
        <end position="90"/>
    </location>
</feature>
<keyword evidence="1" id="KW-0732">Signal</keyword>
<evidence type="ECO:0000313" key="2">
    <source>
        <dbReference type="EMBL" id="AXH30158.1"/>
    </source>
</evidence>
<dbReference type="AlphaFoldDB" id="A0A345JS62"/>
<dbReference type="OrthoDB" id="5605717at2"/>
<dbReference type="KEGG" id="foo:CGC45_05965"/>
<dbReference type="RefSeq" id="WP_071629427.1">
    <property type="nucleotide sequence ID" value="NZ_CP022375.1"/>
</dbReference>
<sequence length="90" mass="9675">MQNKYLYLLITSLLISPLFCSAAPQATSMDVPAEVINSDANATQDQSQATKTLNDIESEDTKANADKANKAEKTVEEISNIDEAAHGMVS</sequence>
<gene>
    <name evidence="2" type="ORF">CGC43_05970</name>
</gene>
<feature type="signal peptide" evidence="1">
    <location>
        <begin position="1"/>
        <end position="22"/>
    </location>
</feature>
<accession>A0A345JS62</accession>
<protein>
    <submittedName>
        <fullName evidence="2">Uncharacterized protein</fullName>
    </submittedName>
</protein>
<name>A0A345JS62_9GAMM</name>
<evidence type="ECO:0000313" key="3">
    <source>
        <dbReference type="Proteomes" id="UP000253862"/>
    </source>
</evidence>
<proteinExistence type="predicted"/>
<reference evidence="2 3" key="1">
    <citation type="submission" date="2017-07" db="EMBL/GenBank/DDBJ databases">
        <title>Complete genome sequences and comparative analysis of the novel pathogen Francisella opportunistica.</title>
        <authorList>
            <person name="Dietrich E.A."/>
            <person name="Kingry L.C."/>
            <person name="Petersen J.M."/>
        </authorList>
    </citation>
    <scope>NUCLEOTIDE SEQUENCE [LARGE SCALE GENOMIC DNA]</scope>
    <source>
        <strain evidence="2 3">14-2155</strain>
    </source>
</reference>
<organism evidence="2 3">
    <name type="scientific">Francisella opportunistica</name>
    <dbReference type="NCBI Taxonomy" id="2016517"/>
    <lineage>
        <taxon>Bacteria</taxon>
        <taxon>Pseudomonadati</taxon>
        <taxon>Pseudomonadota</taxon>
        <taxon>Gammaproteobacteria</taxon>
        <taxon>Thiotrichales</taxon>
        <taxon>Francisellaceae</taxon>
        <taxon>Francisella</taxon>
    </lineage>
</organism>
<dbReference type="EMBL" id="CP022375">
    <property type="protein sequence ID" value="AXH30158.1"/>
    <property type="molecule type" value="Genomic_DNA"/>
</dbReference>
<keyword evidence="3" id="KW-1185">Reference proteome</keyword>